<feature type="compositionally biased region" description="Pro residues" evidence="1">
    <location>
        <begin position="714"/>
        <end position="734"/>
    </location>
</feature>
<protein>
    <submittedName>
        <fullName evidence="2">Uncharacterized protein</fullName>
    </submittedName>
</protein>
<feature type="compositionally biased region" description="Gly residues" evidence="1">
    <location>
        <begin position="384"/>
        <end position="395"/>
    </location>
</feature>
<feature type="compositionally biased region" description="Low complexity" evidence="1">
    <location>
        <begin position="260"/>
        <end position="269"/>
    </location>
</feature>
<evidence type="ECO:0000256" key="1">
    <source>
        <dbReference type="SAM" id="MobiDB-lite"/>
    </source>
</evidence>
<dbReference type="PANTHER" id="PTHR46007:SF8">
    <property type="entry name" value="C2H2-TYPE DOMAIN-CONTAINING PROTEIN"/>
    <property type="match status" value="1"/>
</dbReference>
<dbReference type="OrthoDB" id="10553853at2759"/>
<feature type="region of interest" description="Disordered" evidence="1">
    <location>
        <begin position="378"/>
        <end position="398"/>
    </location>
</feature>
<dbReference type="GO" id="GO:0016592">
    <property type="term" value="C:mediator complex"/>
    <property type="evidence" value="ECO:0007669"/>
    <property type="project" value="TreeGrafter"/>
</dbReference>
<feature type="compositionally biased region" description="Low complexity" evidence="1">
    <location>
        <begin position="699"/>
        <end position="713"/>
    </location>
</feature>
<sequence length="862" mass="88441">MLPLLAGSAALPPRHALATAGAATRALLRRAYAAPPCAWLDLPGGEGRAAVCSVLAADESESHDAAQAAWAGLRRALGGAPPTFLLLTTSFGPDVLPPLAAVAVQLTEARGAEGHAPPLIGCTAPLWLPGVGALSPLSPRPPGRPARRLRHHVTLSAAALPGCAAHLVPWQSHDSLPRLPYSGARELAAARPQVLLIGHPGAAEHMECVVRLLQRFESLFPGSPLAGVIAGATSSGGSIDGGGGSGGGASPWLGFLPGAREQQQQQQQQGEEEAGQQRPAGGAPGRRHVVRRPPTERAAASRQAGGGHGSGGEADAGRDGSGGGGEGDGGRGSAPDAASSGAFLFSADASGLAGGGFRSAVHDSGLVGLLLDPLHPAHGDGADSSGGGSGGGGGAAAPLSPASAAALLRLLLGAQRLGSRSLGMTVMRDELRAELSPTQPLAAAFRPPSPLQEDPWVPVVATPRGLRGEGPLAPQRADELPLFVLATPVPGAPPGLWPGEEQHINVFEGRYKLLIRAALEQAVRGGLPPDGGGAARQQSASKRLRRGDADAAAAASSGAQQQHHHHQHHQQQQQPQPHGPAVSFGLASSEGFGVEVTLSGVVVGASAAATNFVRVAAGRRFRCVPGTERTLPGTFGLAAAKVDWIEDERASRKQGKELVRCVGALMQLLRAALARERQERRDEVAASARFASALGAPMFGARAAPPGQQRQPAPSQPPPQQQPQPPQRADPDAPPQQALLVRRAGGGRGGPSRRDVDAKRFARALQDELTPALAAQLSLFACAAIPAPGELKWRWFADVRCPLERATEQWQHLTCSAGCDAAAAPGAARLAAERQAAAARAVEKQLPEWNALRALLTRDLRG</sequence>
<proteinExistence type="predicted"/>
<gene>
    <name evidence="2" type="ORF">Rsub_00511</name>
</gene>
<feature type="compositionally biased region" description="Low complexity" evidence="1">
    <location>
        <begin position="551"/>
        <end position="561"/>
    </location>
</feature>
<dbReference type="InterPro" id="IPR051647">
    <property type="entry name" value="Mediator_comp_sub12"/>
</dbReference>
<reference evidence="2 3" key="1">
    <citation type="journal article" date="2018" name="Sci. Rep.">
        <title>Raphidocelis subcapitata (=Pseudokirchneriella subcapitata) provides an insight into genome evolution and environmental adaptations in the Sphaeropleales.</title>
        <authorList>
            <person name="Suzuki S."/>
            <person name="Yamaguchi H."/>
            <person name="Nakajima N."/>
            <person name="Kawachi M."/>
        </authorList>
    </citation>
    <scope>NUCLEOTIDE SEQUENCE [LARGE SCALE GENOMIC DNA]</scope>
    <source>
        <strain evidence="2 3">NIES-35</strain>
    </source>
</reference>
<dbReference type="InParanoid" id="A0A2V0NQI0"/>
<name>A0A2V0NQI0_9CHLO</name>
<comment type="caution">
    <text evidence="2">The sequence shown here is derived from an EMBL/GenBank/DDBJ whole genome shotgun (WGS) entry which is preliminary data.</text>
</comment>
<feature type="region of interest" description="Disordered" evidence="1">
    <location>
        <begin position="699"/>
        <end position="734"/>
    </location>
</feature>
<feature type="region of interest" description="Disordered" evidence="1">
    <location>
        <begin position="260"/>
        <end position="336"/>
    </location>
</feature>
<dbReference type="GO" id="GO:0045944">
    <property type="term" value="P:positive regulation of transcription by RNA polymerase II"/>
    <property type="evidence" value="ECO:0007669"/>
    <property type="project" value="TreeGrafter"/>
</dbReference>
<dbReference type="GO" id="GO:0003713">
    <property type="term" value="F:transcription coactivator activity"/>
    <property type="evidence" value="ECO:0007669"/>
    <property type="project" value="TreeGrafter"/>
</dbReference>
<accession>A0A2V0NQI0</accession>
<organism evidence="2 3">
    <name type="scientific">Raphidocelis subcapitata</name>
    <dbReference type="NCBI Taxonomy" id="307507"/>
    <lineage>
        <taxon>Eukaryota</taxon>
        <taxon>Viridiplantae</taxon>
        <taxon>Chlorophyta</taxon>
        <taxon>core chlorophytes</taxon>
        <taxon>Chlorophyceae</taxon>
        <taxon>CS clade</taxon>
        <taxon>Sphaeropleales</taxon>
        <taxon>Selenastraceae</taxon>
        <taxon>Raphidocelis</taxon>
    </lineage>
</organism>
<dbReference type="PANTHER" id="PTHR46007">
    <property type="entry name" value="MEDIATOR OF RNA POLYMERASE II TRANSCRIPTION SUBUNIT 12"/>
    <property type="match status" value="1"/>
</dbReference>
<feature type="region of interest" description="Disordered" evidence="1">
    <location>
        <begin position="524"/>
        <end position="584"/>
    </location>
</feature>
<evidence type="ECO:0000313" key="3">
    <source>
        <dbReference type="Proteomes" id="UP000247498"/>
    </source>
</evidence>
<evidence type="ECO:0000313" key="2">
    <source>
        <dbReference type="EMBL" id="GBF87800.1"/>
    </source>
</evidence>
<dbReference type="Proteomes" id="UP000247498">
    <property type="component" value="Unassembled WGS sequence"/>
</dbReference>
<keyword evidence="3" id="KW-1185">Reference proteome</keyword>
<feature type="compositionally biased region" description="Gly residues" evidence="1">
    <location>
        <begin position="304"/>
        <end position="332"/>
    </location>
</feature>
<dbReference type="AlphaFoldDB" id="A0A2V0NQI0"/>
<feature type="compositionally biased region" description="Low complexity" evidence="1">
    <location>
        <begin position="570"/>
        <end position="581"/>
    </location>
</feature>
<dbReference type="EMBL" id="BDRX01000002">
    <property type="protein sequence ID" value="GBF87800.1"/>
    <property type="molecule type" value="Genomic_DNA"/>
</dbReference>